<keyword evidence="1" id="KW-1133">Transmembrane helix</keyword>
<dbReference type="AlphaFoldDB" id="A0A2W5L8N4"/>
<organism evidence="2 3">
    <name type="scientific">Sphingopyxis macrogoltabida</name>
    <name type="common">Sphingomonas macrogoltabidus</name>
    <dbReference type="NCBI Taxonomy" id="33050"/>
    <lineage>
        <taxon>Bacteria</taxon>
        <taxon>Pseudomonadati</taxon>
        <taxon>Pseudomonadota</taxon>
        <taxon>Alphaproteobacteria</taxon>
        <taxon>Sphingomonadales</taxon>
        <taxon>Sphingomonadaceae</taxon>
        <taxon>Sphingopyxis</taxon>
    </lineage>
</organism>
<name>A0A2W5L8N4_SPHMC</name>
<feature type="transmembrane region" description="Helical" evidence="1">
    <location>
        <begin position="7"/>
        <end position="24"/>
    </location>
</feature>
<evidence type="ECO:0000313" key="3">
    <source>
        <dbReference type="Proteomes" id="UP000248597"/>
    </source>
</evidence>
<feature type="transmembrane region" description="Helical" evidence="1">
    <location>
        <begin position="44"/>
        <end position="62"/>
    </location>
</feature>
<accession>A0A2W5L8N4</accession>
<dbReference type="EMBL" id="QFPJ01000001">
    <property type="protein sequence ID" value="PZQ24694.1"/>
    <property type="molecule type" value="Genomic_DNA"/>
</dbReference>
<sequence length="67" mass="7221">MGALRGLMAIAGVAAILMGGLWILQGLDIVRWPSDSFMLGDATWTRNGTILLVVGVVLIWLGRKRQA</sequence>
<dbReference type="Proteomes" id="UP000248597">
    <property type="component" value="Unassembled WGS sequence"/>
</dbReference>
<proteinExistence type="predicted"/>
<protein>
    <submittedName>
        <fullName evidence="2">Uncharacterized protein</fullName>
    </submittedName>
</protein>
<reference evidence="2 3" key="1">
    <citation type="submission" date="2017-08" db="EMBL/GenBank/DDBJ databases">
        <title>Infants hospitalized years apart are colonized by the same room-sourced microbial strains.</title>
        <authorList>
            <person name="Brooks B."/>
            <person name="Olm M.R."/>
            <person name="Firek B.A."/>
            <person name="Baker R."/>
            <person name="Thomas B.C."/>
            <person name="Morowitz M.J."/>
            <person name="Banfield J.F."/>
        </authorList>
    </citation>
    <scope>NUCLEOTIDE SEQUENCE [LARGE SCALE GENOMIC DNA]</scope>
    <source>
        <strain evidence="2">S2_005_003_R2_47</strain>
    </source>
</reference>
<gene>
    <name evidence="2" type="ORF">DI569_00485</name>
</gene>
<keyword evidence="1" id="KW-0472">Membrane</keyword>
<comment type="caution">
    <text evidence="2">The sequence shown here is derived from an EMBL/GenBank/DDBJ whole genome shotgun (WGS) entry which is preliminary data.</text>
</comment>
<evidence type="ECO:0000313" key="2">
    <source>
        <dbReference type="EMBL" id="PZQ24694.1"/>
    </source>
</evidence>
<keyword evidence="1" id="KW-0812">Transmembrane</keyword>
<evidence type="ECO:0000256" key="1">
    <source>
        <dbReference type="SAM" id="Phobius"/>
    </source>
</evidence>